<dbReference type="Gene3D" id="3.10.10.10">
    <property type="entry name" value="HIV Type 1 Reverse Transcriptase, subunit A, domain 1"/>
    <property type="match status" value="1"/>
</dbReference>
<dbReference type="CDD" id="cd09274">
    <property type="entry name" value="RNase_HI_RT_Ty3"/>
    <property type="match status" value="1"/>
</dbReference>
<evidence type="ECO:0000313" key="8">
    <source>
        <dbReference type="EMBL" id="GFR79095.1"/>
    </source>
</evidence>
<feature type="domain" description="Reverse transcriptase" evidence="7">
    <location>
        <begin position="1"/>
        <end position="146"/>
    </location>
</feature>
<evidence type="ECO:0000259" key="7">
    <source>
        <dbReference type="PROSITE" id="PS50878"/>
    </source>
</evidence>
<dbReference type="CDD" id="cd01647">
    <property type="entry name" value="RT_LTR"/>
    <property type="match status" value="1"/>
</dbReference>
<dbReference type="InterPro" id="IPR041588">
    <property type="entry name" value="Integrase_H2C2"/>
</dbReference>
<dbReference type="Pfam" id="PF17921">
    <property type="entry name" value="Integrase_H2C2"/>
    <property type="match status" value="1"/>
</dbReference>
<dbReference type="FunFam" id="1.10.340.70:FF:000003">
    <property type="entry name" value="Protein CBG25708"/>
    <property type="match status" value="1"/>
</dbReference>
<evidence type="ECO:0000313" key="9">
    <source>
        <dbReference type="Proteomes" id="UP000762676"/>
    </source>
</evidence>
<organism evidence="8 9">
    <name type="scientific">Elysia marginata</name>
    <dbReference type="NCBI Taxonomy" id="1093978"/>
    <lineage>
        <taxon>Eukaryota</taxon>
        <taxon>Metazoa</taxon>
        <taxon>Spiralia</taxon>
        <taxon>Lophotrochozoa</taxon>
        <taxon>Mollusca</taxon>
        <taxon>Gastropoda</taxon>
        <taxon>Heterobranchia</taxon>
        <taxon>Euthyneura</taxon>
        <taxon>Panpulmonata</taxon>
        <taxon>Sacoglossa</taxon>
        <taxon>Placobranchoidea</taxon>
        <taxon>Plakobranchidae</taxon>
        <taxon>Elysia</taxon>
    </lineage>
</organism>
<evidence type="ECO:0000256" key="4">
    <source>
        <dbReference type="ARBA" id="ARBA00022759"/>
    </source>
</evidence>
<dbReference type="InterPro" id="IPR043502">
    <property type="entry name" value="DNA/RNA_pol_sf"/>
</dbReference>
<evidence type="ECO:0000256" key="5">
    <source>
        <dbReference type="ARBA" id="ARBA00022801"/>
    </source>
</evidence>
<keyword evidence="2" id="KW-0548">Nucleotidyltransferase</keyword>
<keyword evidence="6" id="KW-0695">RNA-directed DNA polymerase</keyword>
<evidence type="ECO:0000256" key="3">
    <source>
        <dbReference type="ARBA" id="ARBA00022722"/>
    </source>
</evidence>
<keyword evidence="4" id="KW-0255">Endonuclease</keyword>
<dbReference type="InterPro" id="IPR043128">
    <property type="entry name" value="Rev_trsase/Diguanyl_cyclase"/>
</dbReference>
<dbReference type="SUPFAM" id="SSF56672">
    <property type="entry name" value="DNA/RNA polymerases"/>
    <property type="match status" value="1"/>
</dbReference>
<accession>A0AAV4G238</accession>
<proteinExistence type="predicted"/>
<keyword evidence="3" id="KW-0540">Nuclease</keyword>
<dbReference type="InterPro" id="IPR041373">
    <property type="entry name" value="RT_RNaseH"/>
</dbReference>
<dbReference type="PROSITE" id="PS50878">
    <property type="entry name" value="RT_POL"/>
    <property type="match status" value="1"/>
</dbReference>
<dbReference type="Gene3D" id="3.30.70.270">
    <property type="match status" value="2"/>
</dbReference>
<dbReference type="GO" id="GO:0016787">
    <property type="term" value="F:hydrolase activity"/>
    <property type="evidence" value="ECO:0007669"/>
    <property type="project" value="UniProtKB-KW"/>
</dbReference>
<dbReference type="EMBL" id="BMAT01004721">
    <property type="protein sequence ID" value="GFR79095.1"/>
    <property type="molecule type" value="Genomic_DNA"/>
</dbReference>
<dbReference type="AlphaFoldDB" id="A0AAV4G238"/>
<keyword evidence="1" id="KW-0808">Transferase</keyword>
<dbReference type="FunFam" id="3.30.70.270:FF:000063">
    <property type="entry name" value="Zinc knuckle domaincontaining protein"/>
    <property type="match status" value="1"/>
</dbReference>
<comment type="caution">
    <text evidence="8">The sequence shown here is derived from an EMBL/GenBank/DDBJ whole genome shotgun (WGS) entry which is preliminary data.</text>
</comment>
<dbReference type="Proteomes" id="UP000762676">
    <property type="component" value="Unassembled WGS sequence"/>
</dbReference>
<sequence length="544" mass="61970">MRRANEAIKRERNPMPTLEEVINELNGSKFFSRLDLKQAFHQLELSEESRHITTFATHVGLRRYKRLMFGINAAPELFQHHLNQILHDIQGATNYIDDVIIFGKTREEHDRNFQATLDRLQEGGVKLNKDKCLFGAQKLTFLGQVFGEDGIHLEPQKIKCISEATAPTNIAAVRSFLGITQYVSRFIRGYATITEPKRILTKKTQPWTWGKPQQDAFDQLKSALSLTNAGVMSYFDPSKPTEIIVDASPCGLGAILTQKRHVICYESRALTQVESRYSQTEREMLAVVYGVEKFHMYLYGSKFSVTTDHKPLLGIVNSSKPSSTRFERWRLRLMPYEFNLRYSPGKVELNPADYFSRHPTNKPTRDNKGKDYICYVAKASVPNALTLEEVKEATKNDPKLQKVMTAIQSGKWEDKSLSSFSNIRDELSVYDGVALRNHSLVIPSSLHHQVVSLAHDSHQGIVKTKQLIREKVWFPGIDKMVEEHLKGCVPCQSSVTGTAKREPLKMTPLPEHAWEEISVDFAGPFPIGEYLLIMIDDCNRFPEV</sequence>
<dbReference type="Pfam" id="PF17917">
    <property type="entry name" value="RT_RNaseH"/>
    <property type="match status" value="1"/>
</dbReference>
<dbReference type="InterPro" id="IPR050951">
    <property type="entry name" value="Retrovirus_Pol_polyprotein"/>
</dbReference>
<dbReference type="GO" id="GO:0004519">
    <property type="term" value="F:endonuclease activity"/>
    <property type="evidence" value="ECO:0007669"/>
    <property type="project" value="UniProtKB-KW"/>
</dbReference>
<keyword evidence="9" id="KW-1185">Reference proteome</keyword>
<keyword evidence="5" id="KW-0378">Hydrolase</keyword>
<dbReference type="Pfam" id="PF00078">
    <property type="entry name" value="RVT_1"/>
    <property type="match status" value="1"/>
</dbReference>
<evidence type="ECO:0000256" key="6">
    <source>
        <dbReference type="ARBA" id="ARBA00022918"/>
    </source>
</evidence>
<protein>
    <submittedName>
        <fullName evidence="8">Transposon Ty3-G Gag-Pol polyprotein</fullName>
    </submittedName>
</protein>
<name>A0AAV4G238_9GAST</name>
<dbReference type="PANTHER" id="PTHR37984">
    <property type="entry name" value="PROTEIN CBG26694"/>
    <property type="match status" value="1"/>
</dbReference>
<gene>
    <name evidence="8" type="ORF">ElyMa_002281000</name>
</gene>
<evidence type="ECO:0000256" key="2">
    <source>
        <dbReference type="ARBA" id="ARBA00022695"/>
    </source>
</evidence>
<dbReference type="InterPro" id="IPR000477">
    <property type="entry name" value="RT_dom"/>
</dbReference>
<evidence type="ECO:0000256" key="1">
    <source>
        <dbReference type="ARBA" id="ARBA00022679"/>
    </source>
</evidence>
<dbReference type="GO" id="GO:0003964">
    <property type="term" value="F:RNA-directed DNA polymerase activity"/>
    <property type="evidence" value="ECO:0007669"/>
    <property type="project" value="UniProtKB-KW"/>
</dbReference>
<dbReference type="PANTHER" id="PTHR37984:SF11">
    <property type="entry name" value="INTEGRASE CATALYTIC DOMAIN-CONTAINING PROTEIN"/>
    <property type="match status" value="1"/>
</dbReference>
<reference evidence="8 9" key="1">
    <citation type="journal article" date="2021" name="Elife">
        <title>Chloroplast acquisition without the gene transfer in kleptoplastic sea slugs, Plakobranchus ocellatus.</title>
        <authorList>
            <person name="Maeda T."/>
            <person name="Takahashi S."/>
            <person name="Yoshida T."/>
            <person name="Shimamura S."/>
            <person name="Takaki Y."/>
            <person name="Nagai Y."/>
            <person name="Toyoda A."/>
            <person name="Suzuki Y."/>
            <person name="Arimoto A."/>
            <person name="Ishii H."/>
            <person name="Satoh N."/>
            <person name="Nishiyama T."/>
            <person name="Hasebe M."/>
            <person name="Maruyama T."/>
            <person name="Minagawa J."/>
            <person name="Obokata J."/>
            <person name="Shigenobu S."/>
        </authorList>
    </citation>
    <scope>NUCLEOTIDE SEQUENCE [LARGE SCALE GENOMIC DNA]</scope>
</reference>
<dbReference type="Gene3D" id="1.10.340.70">
    <property type="match status" value="1"/>
</dbReference>